<dbReference type="InterPro" id="IPR041664">
    <property type="entry name" value="AAA_16"/>
</dbReference>
<reference evidence="2" key="1">
    <citation type="submission" date="2016-10" db="EMBL/GenBank/DDBJ databases">
        <title>Sequence of Gallionella enrichment culture.</title>
        <authorList>
            <person name="Poehlein A."/>
            <person name="Muehling M."/>
            <person name="Daniel R."/>
        </authorList>
    </citation>
    <scope>NUCLEOTIDE SEQUENCE</scope>
</reference>
<gene>
    <name evidence="2" type="ORF">GALL_350030</name>
</gene>
<comment type="caution">
    <text evidence="2">The sequence shown here is derived from an EMBL/GenBank/DDBJ whole genome shotgun (WGS) entry which is preliminary data.</text>
</comment>
<dbReference type="AlphaFoldDB" id="A0A1J5QIV6"/>
<dbReference type="EMBL" id="MLJW01000725">
    <property type="protein sequence ID" value="OIQ83202.1"/>
    <property type="molecule type" value="Genomic_DNA"/>
</dbReference>
<dbReference type="Pfam" id="PF13191">
    <property type="entry name" value="AAA_16"/>
    <property type="match status" value="1"/>
</dbReference>
<name>A0A1J5QIV6_9ZZZZ</name>
<accession>A0A1J5QIV6</accession>
<dbReference type="PANTHER" id="PTHR34301">
    <property type="entry name" value="DNA-BINDING PROTEIN-RELATED"/>
    <property type="match status" value="1"/>
</dbReference>
<evidence type="ECO:0000259" key="1">
    <source>
        <dbReference type="Pfam" id="PF13191"/>
    </source>
</evidence>
<dbReference type="InterPro" id="IPR027417">
    <property type="entry name" value="P-loop_NTPase"/>
</dbReference>
<dbReference type="PANTHER" id="PTHR34301:SF8">
    <property type="entry name" value="ATPASE DOMAIN-CONTAINING PROTEIN"/>
    <property type="match status" value="1"/>
</dbReference>
<sequence length="412" mass="45046">MDPVSNPYTPNAGARPDVVVGRDDQLASFDILLRRLARGRSEQSMIITGLRGVGKTVLLGQFRDKALAANWAVVEQEVSKHDDSAFRLETALRLRAALLQLAPRARWTDRFHRAAAALGSFTVTVDPTGKLQAGLNVDAVEGLADHGDLVMDLTDVLVTIGEAAQDHGRGVVMLFDEVQFLTKAQLEALIMALHKTVQRGLPVTMVGAGLPQMAELAGDAKSYAERLFTFPTIGTLDGDGSRRALREPAVLEGVEFDDAALDRAVEVTGGYPYFIQELGYAVWGVAEHSPITRRDIDDAVDLYEAKLDSSFFRVRLDRASELQRAYLRAMAQLGPEPQKASDVAALLRRESTQLGPTRAELIDMGLLYTPQHGYAAFTVPHFDRFMLRAVPELTIPPVRKRPAARSTHPATG</sequence>
<organism evidence="2">
    <name type="scientific">mine drainage metagenome</name>
    <dbReference type="NCBI Taxonomy" id="410659"/>
    <lineage>
        <taxon>unclassified sequences</taxon>
        <taxon>metagenomes</taxon>
        <taxon>ecological metagenomes</taxon>
    </lineage>
</organism>
<protein>
    <recommendedName>
        <fullName evidence="1">Orc1-like AAA ATPase domain-containing protein</fullName>
    </recommendedName>
</protein>
<feature type="domain" description="Orc1-like AAA ATPase" evidence="1">
    <location>
        <begin position="19"/>
        <end position="205"/>
    </location>
</feature>
<evidence type="ECO:0000313" key="2">
    <source>
        <dbReference type="EMBL" id="OIQ83202.1"/>
    </source>
</evidence>
<proteinExistence type="predicted"/>
<dbReference type="Gene3D" id="3.40.50.300">
    <property type="entry name" value="P-loop containing nucleotide triphosphate hydrolases"/>
    <property type="match status" value="1"/>
</dbReference>
<dbReference type="SUPFAM" id="SSF52540">
    <property type="entry name" value="P-loop containing nucleoside triphosphate hydrolases"/>
    <property type="match status" value="1"/>
</dbReference>